<dbReference type="Proteomes" id="UP000469440">
    <property type="component" value="Unassembled WGS sequence"/>
</dbReference>
<accession>A0A7G8TD03</accession>
<evidence type="ECO:0000256" key="1">
    <source>
        <dbReference type="ARBA" id="ARBA00022500"/>
    </source>
</evidence>
<keyword evidence="1" id="KW-0145">Chemotaxis</keyword>
<dbReference type="Proteomes" id="UP000515909">
    <property type="component" value="Chromosome"/>
</dbReference>
<evidence type="ECO:0000313" key="6">
    <source>
        <dbReference type="Proteomes" id="UP000515909"/>
    </source>
</evidence>
<proteinExistence type="predicted"/>
<evidence type="ECO:0000313" key="4">
    <source>
        <dbReference type="EMBL" id="QNK41494.1"/>
    </source>
</evidence>
<dbReference type="SUPFAM" id="SSF103039">
    <property type="entry name" value="CheC-like"/>
    <property type="match status" value="1"/>
</dbReference>
<dbReference type="EMBL" id="VWXL01000003">
    <property type="protein sequence ID" value="MVB09435.1"/>
    <property type="molecule type" value="Genomic_DNA"/>
</dbReference>
<dbReference type="CDD" id="cd17910">
    <property type="entry name" value="CheC_ClassII"/>
    <property type="match status" value="1"/>
</dbReference>
<dbReference type="AlphaFoldDB" id="A0A6N8HV26"/>
<evidence type="ECO:0000313" key="5">
    <source>
        <dbReference type="Proteomes" id="UP000469440"/>
    </source>
</evidence>
<dbReference type="KEGG" id="cfem:HCR03_04285"/>
<organism evidence="3 5">
    <name type="scientific">Caproicibacter fermentans</name>
    <dbReference type="NCBI Taxonomy" id="2576756"/>
    <lineage>
        <taxon>Bacteria</taxon>
        <taxon>Bacillati</taxon>
        <taxon>Bacillota</taxon>
        <taxon>Clostridia</taxon>
        <taxon>Eubacteriales</taxon>
        <taxon>Acutalibacteraceae</taxon>
        <taxon>Caproicibacter</taxon>
    </lineage>
</organism>
<dbReference type="InterPro" id="IPR028976">
    <property type="entry name" value="CheC-like_sf"/>
</dbReference>
<dbReference type="EMBL" id="CP060286">
    <property type="protein sequence ID" value="QNK41494.1"/>
    <property type="molecule type" value="Genomic_DNA"/>
</dbReference>
<accession>A0A6N8HV26</accession>
<name>A0A6N8HV26_9FIRM</name>
<dbReference type="GO" id="GO:0006935">
    <property type="term" value="P:chemotaxis"/>
    <property type="evidence" value="ECO:0007669"/>
    <property type="project" value="UniProtKB-KW"/>
</dbReference>
<gene>
    <name evidence="3" type="ORF">CAFE_00910</name>
    <name evidence="4" type="ORF">HCR03_04285</name>
</gene>
<dbReference type="InterPro" id="IPR007597">
    <property type="entry name" value="CheC"/>
</dbReference>
<protein>
    <submittedName>
        <fullName evidence="4">Chemotaxis protein CheC</fullName>
    </submittedName>
</protein>
<reference evidence="4 6" key="2">
    <citation type="submission" date="2020-08" db="EMBL/GenBank/DDBJ databases">
        <title>The isolate Caproiciproducens sp. 7D4C2 produces n-caproate at mildly acidic conditions from hexoses: genome and rBOX comparison with related strains and chain-elongating bacteria.</title>
        <authorList>
            <person name="Esquivel-Elizondo S."/>
            <person name="Bagci C."/>
            <person name="Temovska M."/>
            <person name="Jeon B.S."/>
            <person name="Bessarab I."/>
            <person name="Williams R.B.H."/>
            <person name="Huson D.H."/>
            <person name="Angenent L.T."/>
        </authorList>
    </citation>
    <scope>NUCLEOTIDE SEQUENCE [LARGE SCALE GENOMIC DNA]</scope>
    <source>
        <strain evidence="4 6">7D4C2</strain>
    </source>
</reference>
<keyword evidence="5" id="KW-1185">Reference proteome</keyword>
<dbReference type="RefSeq" id="WP_066643376.1">
    <property type="nucleotide sequence ID" value="NZ_CP060286.1"/>
</dbReference>
<dbReference type="OrthoDB" id="456328at2"/>
<feature type="domain" description="CheC-like protein" evidence="2">
    <location>
        <begin position="9"/>
        <end position="35"/>
    </location>
</feature>
<dbReference type="Pfam" id="PF04509">
    <property type="entry name" value="CheC"/>
    <property type="match status" value="1"/>
</dbReference>
<sequence>MDRECFRYDILSELFNIGMGKAADMLSEIVQKRIALQIPKIIIPETESGEQLGDQFSGFFDAALMVSTISFTNSLTGKANLVFPADKIKKFVALCSGEGSLAPEDTAFTDVDFDVIREIGNILLNCILGELGNLINIQLNYDLPQVAVYNRIDFNKDLDGEKNHSFMILFVTFLIDDTEIEGAVIIDLMVESFQELFRLLDGIEAGL</sequence>
<evidence type="ECO:0000313" key="3">
    <source>
        <dbReference type="EMBL" id="MVB09435.1"/>
    </source>
</evidence>
<reference evidence="3 5" key="1">
    <citation type="submission" date="2019-09" db="EMBL/GenBank/DDBJ databases">
        <title>Genome sequence of Clostridium sp. EA1.</title>
        <authorList>
            <person name="Poehlein A."/>
            <person name="Bengelsdorf F.R."/>
            <person name="Daniel R."/>
        </authorList>
    </citation>
    <scope>NUCLEOTIDE SEQUENCE [LARGE SCALE GENOMIC DNA]</scope>
    <source>
        <strain evidence="3 5">EA1</strain>
    </source>
</reference>
<dbReference type="GO" id="GO:0016787">
    <property type="term" value="F:hydrolase activity"/>
    <property type="evidence" value="ECO:0007669"/>
    <property type="project" value="InterPro"/>
</dbReference>
<evidence type="ECO:0000259" key="2">
    <source>
        <dbReference type="Pfam" id="PF04509"/>
    </source>
</evidence>
<dbReference type="Gene3D" id="3.40.1550.10">
    <property type="entry name" value="CheC-like"/>
    <property type="match status" value="1"/>
</dbReference>